<accession>A0ACC0WQ05</accession>
<name>A0ACC0WQ05_9STRA</name>
<dbReference type="EMBL" id="CM047589">
    <property type="protein sequence ID" value="KAI9920134.1"/>
    <property type="molecule type" value="Genomic_DNA"/>
</dbReference>
<protein>
    <submittedName>
        <fullName evidence="1">Uncharacterized protein</fullName>
    </submittedName>
</protein>
<evidence type="ECO:0000313" key="2">
    <source>
        <dbReference type="Proteomes" id="UP001163321"/>
    </source>
</evidence>
<organism evidence="1 2">
    <name type="scientific">Peronosclerospora sorghi</name>
    <dbReference type="NCBI Taxonomy" id="230839"/>
    <lineage>
        <taxon>Eukaryota</taxon>
        <taxon>Sar</taxon>
        <taxon>Stramenopiles</taxon>
        <taxon>Oomycota</taxon>
        <taxon>Peronosporomycetes</taxon>
        <taxon>Peronosporales</taxon>
        <taxon>Peronosporaceae</taxon>
        <taxon>Peronosclerospora</taxon>
    </lineage>
</organism>
<comment type="caution">
    <text evidence="1">The sequence shown here is derived from an EMBL/GenBank/DDBJ whole genome shotgun (WGS) entry which is preliminary data.</text>
</comment>
<proteinExistence type="predicted"/>
<evidence type="ECO:0000313" key="1">
    <source>
        <dbReference type="EMBL" id="KAI9920134.1"/>
    </source>
</evidence>
<reference evidence="1 2" key="1">
    <citation type="journal article" date="2022" name="bioRxiv">
        <title>The genome of the oomycete Peronosclerospora sorghi, a cosmopolitan pathogen of maize and sorghum, is inflated with dispersed pseudogenes.</title>
        <authorList>
            <person name="Fletcher K."/>
            <person name="Martin F."/>
            <person name="Isakeit T."/>
            <person name="Cavanaugh K."/>
            <person name="Magill C."/>
            <person name="Michelmore R."/>
        </authorList>
    </citation>
    <scope>NUCLEOTIDE SEQUENCE [LARGE SCALE GENOMIC DNA]</scope>
    <source>
        <strain evidence="1">P6</strain>
    </source>
</reference>
<sequence length="231" mass="26547">MVESAPLYIHNVYAPLGRQEKQYFFWILATDKFEDHATHFVLGDLNTPLDPLIDSSSLGLSYDPGRSRPLECLAKVFPRYLLEYPMLVSAIEEEYEIVRDSVRSVTNPGALVDKADSWHRDSSSISNREPFDAAMTNYKDTVTRTSQYNQDITFDFQEANSKKTSKNFIIRLNTSLRRVSIEEVMRPSGCISTNHQEIVLRFLEHWVPKWGPQKPIRKNSSSRQCQAAQTP</sequence>
<dbReference type="Proteomes" id="UP001163321">
    <property type="component" value="Chromosome 10"/>
</dbReference>
<keyword evidence="2" id="KW-1185">Reference proteome</keyword>
<gene>
    <name evidence="1" type="ORF">PsorP6_015374</name>
</gene>